<keyword evidence="4" id="KW-0997">Cell inner membrane</keyword>
<organism evidence="10 12">
    <name type="scientific">Corynebacterium kutscheri</name>
    <dbReference type="NCBI Taxonomy" id="35755"/>
    <lineage>
        <taxon>Bacteria</taxon>
        <taxon>Bacillati</taxon>
        <taxon>Actinomycetota</taxon>
        <taxon>Actinomycetes</taxon>
        <taxon>Mycobacteriales</taxon>
        <taxon>Corynebacteriaceae</taxon>
        <taxon>Corynebacterium</taxon>
    </lineage>
</organism>
<keyword evidence="6 9" id="KW-1133">Transmembrane helix</keyword>
<dbReference type="CDD" id="cd06579">
    <property type="entry name" value="TM_PBP1_transp_AraH_like"/>
    <property type="match status" value="1"/>
</dbReference>
<evidence type="ECO:0000256" key="6">
    <source>
        <dbReference type="ARBA" id="ARBA00022989"/>
    </source>
</evidence>
<dbReference type="HOGENOM" id="CLU_028880_2_2_11"/>
<gene>
    <name evidence="11" type="primary">rbsC_1</name>
    <name evidence="11" type="ORF">NCTC949_00272</name>
    <name evidence="10" type="ORF">UL82_02095</name>
</gene>
<dbReference type="GO" id="GO:0022857">
    <property type="term" value="F:transmembrane transporter activity"/>
    <property type="evidence" value="ECO:0007669"/>
    <property type="project" value="InterPro"/>
</dbReference>
<feature type="transmembrane region" description="Helical" evidence="9">
    <location>
        <begin position="54"/>
        <end position="75"/>
    </location>
</feature>
<protein>
    <submittedName>
        <fullName evidence="11">ABC transporter permease</fullName>
    </submittedName>
    <submittedName>
        <fullName evidence="10">Monosaccharide ABC transporter membrane protein, CUT2 family</fullName>
    </submittedName>
</protein>
<evidence type="ECO:0000256" key="7">
    <source>
        <dbReference type="ARBA" id="ARBA00023136"/>
    </source>
</evidence>
<accession>A0A0F6TCF4</accession>
<feature type="transmembrane region" description="Helical" evidence="9">
    <location>
        <begin position="252"/>
        <end position="272"/>
    </location>
</feature>
<keyword evidence="2" id="KW-0813">Transport</keyword>
<feature type="transmembrane region" description="Helical" evidence="9">
    <location>
        <begin position="87"/>
        <end position="106"/>
    </location>
</feature>
<dbReference type="KEGG" id="cku:UL82_02095"/>
<evidence type="ECO:0000256" key="1">
    <source>
        <dbReference type="ARBA" id="ARBA00004651"/>
    </source>
</evidence>
<sequence>MNTHAPQHSSEQSSHQTSHAHSAKSAFSRSTTNSSSTHSGKNPYAFKHSTVTNWIMNNGALVGLLALCIALFIATPHFLTVNNLLNIGVQAATVAILAFGMTFVIITAGIDLSVGSVAALGAMVAASFYTTIGLPGWVTLIIGLATGLLAGCICGIATAYGKIPSFIATLAMMSIARGATLVISQGSPIPTAPAVNWMGSTTGSLPIPIVMMIIAGLVCWFVLERTVLGRSMYAIGGNLEAARLSGLPVQRIQITVFALSGLFSALAGLVMAGRLSSAQPQAGVGYELDAIAAVVIGGASLSGGQGKATGTLIGALLLAVIRNGLNLLNVSSFWQQIVIGLVIALAVGFDVIRNKTAH</sequence>
<evidence type="ECO:0000256" key="4">
    <source>
        <dbReference type="ARBA" id="ARBA00022519"/>
    </source>
</evidence>
<keyword evidence="12" id="KW-1185">Reference proteome</keyword>
<dbReference type="PANTHER" id="PTHR32196:SF21">
    <property type="entry name" value="ABC TRANSPORTER PERMEASE PROTEIN YPHD-RELATED"/>
    <property type="match status" value="1"/>
</dbReference>
<proteinExistence type="predicted"/>
<evidence type="ECO:0000256" key="9">
    <source>
        <dbReference type="SAM" id="Phobius"/>
    </source>
</evidence>
<evidence type="ECO:0000256" key="8">
    <source>
        <dbReference type="SAM" id="MobiDB-lite"/>
    </source>
</evidence>
<keyword evidence="3" id="KW-1003">Cell membrane</keyword>
<reference evidence="10 12" key="1">
    <citation type="journal article" date="2015" name="Genome Announc.">
        <title>Complete Genome Sequence of Corynebacterium kutscheri DSM 20755, a Corynebacterial Type Strain with Remarkably Low G+C Content of Chromosomal DNA.</title>
        <authorList>
            <person name="Ruckert C."/>
            <person name="Albersmeier A."/>
            <person name="Winkler A."/>
            <person name="Tauch A."/>
        </authorList>
    </citation>
    <scope>NUCLEOTIDE SEQUENCE [LARGE SCALE GENOMIC DNA]</scope>
    <source>
        <strain evidence="10 12">DSM 20755</strain>
    </source>
</reference>
<dbReference type="EMBL" id="CP011312">
    <property type="protein sequence ID" value="AKE40644.1"/>
    <property type="molecule type" value="Genomic_DNA"/>
</dbReference>
<keyword evidence="5 9" id="KW-0812">Transmembrane</keyword>
<dbReference type="AlphaFoldDB" id="A0A0F6TCF4"/>
<dbReference type="Proteomes" id="UP000033457">
    <property type="component" value="Chromosome"/>
</dbReference>
<evidence type="ECO:0000313" key="13">
    <source>
        <dbReference type="Proteomes" id="UP000271380"/>
    </source>
</evidence>
<evidence type="ECO:0000256" key="3">
    <source>
        <dbReference type="ARBA" id="ARBA00022475"/>
    </source>
</evidence>
<comment type="subcellular location">
    <subcellularLocation>
        <location evidence="1">Cell membrane</location>
        <topology evidence="1">Multi-pass membrane protein</topology>
    </subcellularLocation>
</comment>
<evidence type="ECO:0000313" key="10">
    <source>
        <dbReference type="EMBL" id="AKE40644.1"/>
    </source>
</evidence>
<evidence type="ECO:0000313" key="11">
    <source>
        <dbReference type="EMBL" id="VEH04789.1"/>
    </source>
</evidence>
<dbReference type="STRING" id="35755.UL82_02095"/>
<feature type="region of interest" description="Disordered" evidence="8">
    <location>
        <begin position="1"/>
        <end position="39"/>
    </location>
</feature>
<name>A0A0F6TCF4_9CORY</name>
<feature type="transmembrane region" description="Helical" evidence="9">
    <location>
        <begin position="113"/>
        <end position="132"/>
    </location>
</feature>
<feature type="transmembrane region" description="Helical" evidence="9">
    <location>
        <begin position="205"/>
        <end position="223"/>
    </location>
</feature>
<dbReference type="Proteomes" id="UP000271380">
    <property type="component" value="Chromosome"/>
</dbReference>
<dbReference type="Pfam" id="PF02653">
    <property type="entry name" value="BPD_transp_2"/>
    <property type="match status" value="1"/>
</dbReference>
<feature type="transmembrane region" description="Helical" evidence="9">
    <location>
        <begin position="333"/>
        <end position="352"/>
    </location>
</feature>
<feature type="transmembrane region" description="Helical" evidence="9">
    <location>
        <begin position="138"/>
        <end position="159"/>
    </location>
</feature>
<dbReference type="GO" id="GO:0005886">
    <property type="term" value="C:plasma membrane"/>
    <property type="evidence" value="ECO:0007669"/>
    <property type="project" value="UniProtKB-SubCell"/>
</dbReference>
<feature type="transmembrane region" description="Helical" evidence="9">
    <location>
        <begin position="166"/>
        <end position="185"/>
    </location>
</feature>
<evidence type="ECO:0000256" key="2">
    <source>
        <dbReference type="ARBA" id="ARBA00022448"/>
    </source>
</evidence>
<evidence type="ECO:0000256" key="5">
    <source>
        <dbReference type="ARBA" id="ARBA00022692"/>
    </source>
</evidence>
<evidence type="ECO:0000313" key="12">
    <source>
        <dbReference type="Proteomes" id="UP000033457"/>
    </source>
</evidence>
<keyword evidence="7 9" id="KW-0472">Membrane</keyword>
<dbReference type="InterPro" id="IPR001851">
    <property type="entry name" value="ABC_transp_permease"/>
</dbReference>
<dbReference type="PANTHER" id="PTHR32196">
    <property type="entry name" value="ABC TRANSPORTER PERMEASE PROTEIN YPHD-RELATED-RELATED"/>
    <property type="match status" value="1"/>
</dbReference>
<reference evidence="11 13" key="2">
    <citation type="submission" date="2018-12" db="EMBL/GenBank/DDBJ databases">
        <authorList>
            <consortium name="Pathogen Informatics"/>
        </authorList>
    </citation>
    <scope>NUCLEOTIDE SEQUENCE [LARGE SCALE GENOMIC DNA]</scope>
    <source>
        <strain evidence="11 13">NCTC949</strain>
    </source>
</reference>
<dbReference type="EMBL" id="LR134377">
    <property type="protein sequence ID" value="VEH04789.1"/>
    <property type="molecule type" value="Genomic_DNA"/>
</dbReference>